<dbReference type="Gene3D" id="3.50.50.60">
    <property type="entry name" value="FAD/NAD(P)-binding domain"/>
    <property type="match status" value="1"/>
</dbReference>
<evidence type="ECO:0000259" key="11">
    <source>
        <dbReference type="Pfam" id="PF07992"/>
    </source>
</evidence>
<dbReference type="SUPFAM" id="SSF51395">
    <property type="entry name" value="FMN-linked oxidoreductases"/>
    <property type="match status" value="1"/>
</dbReference>
<feature type="domain" description="NADH:flavin oxidoreductase/NADH oxidase N-terminal" evidence="10">
    <location>
        <begin position="13"/>
        <end position="349"/>
    </location>
</feature>
<accession>A0A850Q9Y3</accession>
<comment type="caution">
    <text evidence="12">The sequence shown here is derived from an EMBL/GenBank/DDBJ whole genome shotgun (WGS) entry which is preliminary data.</text>
</comment>
<dbReference type="GO" id="GO:0046872">
    <property type="term" value="F:metal ion binding"/>
    <property type="evidence" value="ECO:0007669"/>
    <property type="project" value="UniProtKB-KW"/>
</dbReference>
<dbReference type="PANTHER" id="PTHR42917">
    <property type="entry name" value="2,4-DIENOYL-COA REDUCTASE"/>
    <property type="match status" value="1"/>
</dbReference>
<evidence type="ECO:0000256" key="2">
    <source>
        <dbReference type="ARBA" id="ARBA00001966"/>
    </source>
</evidence>
<evidence type="ECO:0000256" key="4">
    <source>
        <dbReference type="ARBA" id="ARBA00022630"/>
    </source>
</evidence>
<evidence type="ECO:0000313" key="12">
    <source>
        <dbReference type="EMBL" id="NVO23295.1"/>
    </source>
</evidence>
<name>A0A850Q9Y3_9RHOB</name>
<dbReference type="Pfam" id="PF07992">
    <property type="entry name" value="Pyr_redox_2"/>
    <property type="match status" value="1"/>
</dbReference>
<keyword evidence="6" id="KW-0479">Metal-binding</keyword>
<feature type="domain" description="FAD/NAD(P)-binding" evidence="11">
    <location>
        <begin position="390"/>
        <end position="620"/>
    </location>
</feature>
<dbReference type="InterPro" id="IPR013785">
    <property type="entry name" value="Aldolase_TIM"/>
</dbReference>
<protein>
    <submittedName>
        <fullName evidence="12">NADH:flavin oxidoreductase</fullName>
    </submittedName>
</protein>
<evidence type="ECO:0000256" key="6">
    <source>
        <dbReference type="ARBA" id="ARBA00022723"/>
    </source>
</evidence>
<evidence type="ECO:0000256" key="5">
    <source>
        <dbReference type="ARBA" id="ARBA00022643"/>
    </source>
</evidence>
<dbReference type="EMBL" id="JABCJE010000003">
    <property type="protein sequence ID" value="NVO23295.1"/>
    <property type="molecule type" value="Genomic_DNA"/>
</dbReference>
<dbReference type="PANTHER" id="PTHR42917:SF2">
    <property type="entry name" value="2,4-DIENOYL-COA REDUCTASE [(2E)-ENOYL-COA-PRODUCING]"/>
    <property type="match status" value="1"/>
</dbReference>
<dbReference type="AlphaFoldDB" id="A0A850Q9Y3"/>
<dbReference type="CDD" id="cd04734">
    <property type="entry name" value="OYE_like_3_FMN"/>
    <property type="match status" value="1"/>
</dbReference>
<keyword evidence="8" id="KW-0408">Iron</keyword>
<dbReference type="Proteomes" id="UP000592216">
    <property type="component" value="Unassembled WGS sequence"/>
</dbReference>
<dbReference type="InterPro" id="IPR036188">
    <property type="entry name" value="FAD/NAD-bd_sf"/>
</dbReference>
<dbReference type="GO" id="GO:0008670">
    <property type="term" value="F:2,4-dienoyl-CoA reductase (NADPH) activity"/>
    <property type="evidence" value="ECO:0007669"/>
    <property type="project" value="TreeGrafter"/>
</dbReference>
<keyword evidence="9" id="KW-0411">Iron-sulfur</keyword>
<evidence type="ECO:0000256" key="3">
    <source>
        <dbReference type="ARBA" id="ARBA00011048"/>
    </source>
</evidence>
<dbReference type="GO" id="GO:0010181">
    <property type="term" value="F:FMN binding"/>
    <property type="evidence" value="ECO:0007669"/>
    <property type="project" value="InterPro"/>
</dbReference>
<dbReference type="InterPro" id="IPR023753">
    <property type="entry name" value="FAD/NAD-binding_dom"/>
</dbReference>
<dbReference type="PRINTS" id="PR00419">
    <property type="entry name" value="ADXRDTASE"/>
</dbReference>
<dbReference type="Pfam" id="PF00724">
    <property type="entry name" value="Oxidored_FMN"/>
    <property type="match status" value="1"/>
</dbReference>
<comment type="similarity">
    <text evidence="3">In the N-terminal section; belongs to the NADH:flavin oxidoreductase/NADH oxidase family.</text>
</comment>
<dbReference type="Gene3D" id="3.40.50.720">
    <property type="entry name" value="NAD(P)-binding Rossmann-like Domain"/>
    <property type="match status" value="1"/>
</dbReference>
<keyword evidence="4" id="KW-0285">Flavoprotein</keyword>
<dbReference type="GO" id="GO:0051536">
    <property type="term" value="F:iron-sulfur cluster binding"/>
    <property type="evidence" value="ECO:0007669"/>
    <property type="project" value="UniProtKB-KW"/>
</dbReference>
<sequence>MQSIPVETPKDPLLQPFTLKGLTLRNRVISTAHASAMDDGGMPAERYRAYHVEKARGGLAMTMIGGSAMVSRDSSWGAGQVNLSTDAVIPHLAKLAEAIHAEGAAVMTQISHLGRRAQFATGDWLPVLAPSRLREQRNRSFPREMTREDIDRILDDFENAARRVADAGLDGLETLTGGHLIGQFLSPMMNTRTDGFGGSLENRMRFAFMVHERIRRAVGDAMPVGIRLVVDEGIDGGLRLDDCIEIAQAFEREGTVDFFNCIYGRMESDLVLSEDNMPGMFQKSAPYLGSVAAFRMEVSLPLLHAGGIRDVATARHVLRADLVDLVGMTRAHLADPHLVQKLRAGREDEIRPCVGASYCLLRKSHCVHNPATTRELKLGHDIPKAAQPGKVVVVGGGPAGMEAARVASLRGHQVVLFEAAPQLGGQLRLATRVRERADLQGIIYWRDNSLYAQEVDVRLNTYADESDILAEQPDTVILATGGVPDLDWLEGAEHCLSTWDILSQPTPAASSVLIYDATGRQAAASCVLELAREGREITFATPDDATVIEMPYQDRSGFRKHFAELGVSQLTDTRLIAVHRKGRTLEAVFQNTYSGAEFTRTAGVVVVEHGTQPMDDLFDALREASSNKGFTDPDILTRRADNSAPLGGKNGFALHRIGDAVSSRDLHAAILDGYRLARLI</sequence>
<dbReference type="SUPFAM" id="SSF51905">
    <property type="entry name" value="FAD/NAD(P)-binding domain"/>
    <property type="match status" value="1"/>
</dbReference>
<dbReference type="RefSeq" id="WP_177157340.1">
    <property type="nucleotide sequence ID" value="NZ_JABCJE010000003.1"/>
</dbReference>
<dbReference type="InterPro" id="IPR051793">
    <property type="entry name" value="NADH:flavin_oxidoreductase"/>
</dbReference>
<comment type="cofactor">
    <cofactor evidence="2">
        <name>[4Fe-4S] cluster</name>
        <dbReference type="ChEBI" id="CHEBI:49883"/>
    </cofactor>
</comment>
<organism evidence="12 13">
    <name type="scientific">Donghicola mangrovi</name>
    <dbReference type="NCBI Taxonomy" id="2729614"/>
    <lineage>
        <taxon>Bacteria</taxon>
        <taxon>Pseudomonadati</taxon>
        <taxon>Pseudomonadota</taxon>
        <taxon>Alphaproteobacteria</taxon>
        <taxon>Rhodobacterales</taxon>
        <taxon>Roseobacteraceae</taxon>
        <taxon>Donghicola</taxon>
    </lineage>
</organism>
<dbReference type="InterPro" id="IPR001155">
    <property type="entry name" value="OxRdtase_FMN_N"/>
</dbReference>
<evidence type="ECO:0000256" key="8">
    <source>
        <dbReference type="ARBA" id="ARBA00023004"/>
    </source>
</evidence>
<evidence type="ECO:0000256" key="7">
    <source>
        <dbReference type="ARBA" id="ARBA00023002"/>
    </source>
</evidence>
<comment type="cofactor">
    <cofactor evidence="1">
        <name>FMN</name>
        <dbReference type="ChEBI" id="CHEBI:58210"/>
    </cofactor>
</comment>
<keyword evidence="7" id="KW-0560">Oxidoreductase</keyword>
<evidence type="ECO:0000313" key="13">
    <source>
        <dbReference type="Proteomes" id="UP000592216"/>
    </source>
</evidence>
<evidence type="ECO:0000256" key="1">
    <source>
        <dbReference type="ARBA" id="ARBA00001917"/>
    </source>
</evidence>
<dbReference type="GO" id="GO:0033543">
    <property type="term" value="P:fatty acid beta-oxidation, unsaturated, even number, reductase/isomerase pathway"/>
    <property type="evidence" value="ECO:0007669"/>
    <property type="project" value="TreeGrafter"/>
</dbReference>
<proteinExistence type="inferred from homology"/>
<keyword evidence="5" id="KW-0288">FMN</keyword>
<evidence type="ECO:0000256" key="9">
    <source>
        <dbReference type="ARBA" id="ARBA00023014"/>
    </source>
</evidence>
<reference evidence="12 13" key="1">
    <citation type="submission" date="2020-04" db="EMBL/GenBank/DDBJ databases">
        <title>Donghicola sp., a member of the Rhodobacteraceae family isolated from mangrove forest in Thailand.</title>
        <authorList>
            <person name="Charoenyingcharoen P."/>
            <person name="Yukphan P."/>
        </authorList>
    </citation>
    <scope>NUCLEOTIDE SEQUENCE [LARGE SCALE GENOMIC DNA]</scope>
    <source>
        <strain evidence="12 13">B5-SW-15</strain>
    </source>
</reference>
<evidence type="ECO:0000259" key="10">
    <source>
        <dbReference type="Pfam" id="PF00724"/>
    </source>
</evidence>
<gene>
    <name evidence="12" type="ORF">HJ536_07995</name>
</gene>
<dbReference type="Gene3D" id="3.20.20.70">
    <property type="entry name" value="Aldolase class I"/>
    <property type="match status" value="1"/>
</dbReference>